<evidence type="ECO:0000256" key="4">
    <source>
        <dbReference type="ARBA" id="ARBA00022695"/>
    </source>
</evidence>
<dbReference type="Pfam" id="PF12627">
    <property type="entry name" value="PolyA_pol_RNAbd"/>
    <property type="match status" value="1"/>
</dbReference>
<evidence type="ECO:0000256" key="1">
    <source>
        <dbReference type="ARBA" id="ARBA00001946"/>
    </source>
</evidence>
<name>A0A383RE86_PAEAL</name>
<dbReference type="Gene3D" id="1.10.246.80">
    <property type="match status" value="1"/>
</dbReference>
<comment type="cofactor">
    <cofactor evidence="1">
        <name>Mg(2+)</name>
        <dbReference type="ChEBI" id="CHEBI:18420"/>
    </cofactor>
</comment>
<dbReference type="Pfam" id="PF01743">
    <property type="entry name" value="PolyA_pol"/>
    <property type="match status" value="1"/>
</dbReference>
<dbReference type="GO" id="GO:0008033">
    <property type="term" value="P:tRNA processing"/>
    <property type="evidence" value="ECO:0007669"/>
    <property type="project" value="UniProtKB-KW"/>
</dbReference>
<dbReference type="EMBL" id="LS992241">
    <property type="protein sequence ID" value="SYX84556.1"/>
    <property type="molecule type" value="Genomic_DNA"/>
</dbReference>
<keyword evidence="7" id="KW-0460">Magnesium</keyword>
<accession>A0A383RE86</accession>
<dbReference type="PANTHER" id="PTHR46173:SF1">
    <property type="entry name" value="CCA TRNA NUCLEOTIDYLTRANSFERASE 1, MITOCHONDRIAL"/>
    <property type="match status" value="1"/>
</dbReference>
<evidence type="ECO:0000256" key="9">
    <source>
        <dbReference type="RuleBase" id="RU003953"/>
    </source>
</evidence>
<keyword evidence="6" id="KW-0547">Nucleotide-binding</keyword>
<dbReference type="InterPro" id="IPR043519">
    <property type="entry name" value="NT_sf"/>
</dbReference>
<dbReference type="InterPro" id="IPR050264">
    <property type="entry name" value="Bact_CCA-adding_enz_type3_sf"/>
</dbReference>
<dbReference type="Gene3D" id="1.10.3090.10">
    <property type="entry name" value="cca-adding enzyme, domain 2"/>
    <property type="match status" value="1"/>
</dbReference>
<feature type="domain" description="tRNA nucleotidyltransferase/poly(A) polymerase RNA and SrmB- binding" evidence="11">
    <location>
        <begin position="185"/>
        <end position="235"/>
    </location>
</feature>
<dbReference type="SUPFAM" id="SSF81891">
    <property type="entry name" value="Poly A polymerase C-terminal region-like"/>
    <property type="match status" value="1"/>
</dbReference>
<protein>
    <submittedName>
        <fullName evidence="13">CCA-adding enzyme</fullName>
        <ecNumber evidence="13">2.7.7.72</ecNumber>
    </submittedName>
</protein>
<reference evidence="14" key="1">
    <citation type="submission" date="2018-08" db="EMBL/GenBank/DDBJ databases">
        <authorList>
            <person name="Chevrot R."/>
        </authorList>
    </citation>
    <scope>NUCLEOTIDE SEQUENCE [LARGE SCALE GENOMIC DNA]</scope>
</reference>
<keyword evidence="3" id="KW-0819">tRNA processing</keyword>
<evidence type="ECO:0000256" key="2">
    <source>
        <dbReference type="ARBA" id="ARBA00022679"/>
    </source>
</evidence>
<dbReference type="NCBIfam" id="NF009814">
    <property type="entry name" value="PRK13299.1"/>
    <property type="match status" value="1"/>
</dbReference>
<keyword evidence="2 9" id="KW-0808">Transferase</keyword>
<keyword evidence="8 9" id="KW-0694">RNA-binding</keyword>
<dbReference type="InterPro" id="IPR002646">
    <property type="entry name" value="PolA_pol_head_dom"/>
</dbReference>
<evidence type="ECO:0000259" key="10">
    <source>
        <dbReference type="Pfam" id="PF01743"/>
    </source>
</evidence>
<dbReference type="Proteomes" id="UP000304148">
    <property type="component" value="Chromosome"/>
</dbReference>
<feature type="domain" description="Poly A polymerase head" evidence="10">
    <location>
        <begin position="34"/>
        <end position="154"/>
    </location>
</feature>
<keyword evidence="4 13" id="KW-0548">Nucleotidyltransferase</keyword>
<dbReference type="InterPro" id="IPR032828">
    <property type="entry name" value="PolyA_RNA-bd"/>
</dbReference>
<evidence type="ECO:0000313" key="13">
    <source>
        <dbReference type="EMBL" id="SYX84556.1"/>
    </source>
</evidence>
<dbReference type="SUPFAM" id="SSF81301">
    <property type="entry name" value="Nucleotidyltransferase"/>
    <property type="match status" value="1"/>
</dbReference>
<dbReference type="GO" id="GO:0004810">
    <property type="term" value="F:CCA tRNA nucleotidyltransferase activity"/>
    <property type="evidence" value="ECO:0007669"/>
    <property type="project" value="UniProtKB-EC"/>
</dbReference>
<dbReference type="RefSeq" id="WP_138186443.1">
    <property type="nucleotide sequence ID" value="NZ_LS992241.1"/>
</dbReference>
<evidence type="ECO:0000313" key="14">
    <source>
        <dbReference type="Proteomes" id="UP000304148"/>
    </source>
</evidence>
<evidence type="ECO:0000256" key="8">
    <source>
        <dbReference type="ARBA" id="ARBA00022884"/>
    </source>
</evidence>
<evidence type="ECO:0000256" key="6">
    <source>
        <dbReference type="ARBA" id="ARBA00022741"/>
    </source>
</evidence>
<dbReference type="PANTHER" id="PTHR46173">
    <property type="entry name" value="CCA TRNA NUCLEOTIDYLTRANSFERASE 1, MITOCHONDRIAL"/>
    <property type="match status" value="1"/>
</dbReference>
<feature type="domain" description="CCA-adding enzyme C-terminal" evidence="12">
    <location>
        <begin position="260"/>
        <end position="437"/>
    </location>
</feature>
<evidence type="ECO:0000259" key="11">
    <source>
        <dbReference type="Pfam" id="PF12627"/>
    </source>
</evidence>
<dbReference type="CDD" id="cd05398">
    <property type="entry name" value="NT_ClassII-CCAase"/>
    <property type="match status" value="1"/>
</dbReference>
<evidence type="ECO:0000256" key="7">
    <source>
        <dbReference type="ARBA" id="ARBA00022842"/>
    </source>
</evidence>
<evidence type="ECO:0000256" key="3">
    <source>
        <dbReference type="ARBA" id="ARBA00022694"/>
    </source>
</evidence>
<dbReference type="EC" id="2.7.7.72" evidence="13"/>
<evidence type="ECO:0000256" key="5">
    <source>
        <dbReference type="ARBA" id="ARBA00022723"/>
    </source>
</evidence>
<dbReference type="GO" id="GO:0046872">
    <property type="term" value="F:metal ion binding"/>
    <property type="evidence" value="ECO:0007669"/>
    <property type="project" value="UniProtKB-KW"/>
</dbReference>
<dbReference type="AlphaFoldDB" id="A0A383RE86"/>
<gene>
    <name evidence="13" type="ORF">PBLR_12978</name>
</gene>
<organism evidence="13 14">
    <name type="scientific">Paenibacillus alvei</name>
    <name type="common">Bacillus alvei</name>
    <dbReference type="NCBI Taxonomy" id="44250"/>
    <lineage>
        <taxon>Bacteria</taxon>
        <taxon>Bacillati</taxon>
        <taxon>Bacillota</taxon>
        <taxon>Bacilli</taxon>
        <taxon>Bacillales</taxon>
        <taxon>Paenibacillaceae</taxon>
        <taxon>Paenibacillus</taxon>
    </lineage>
</organism>
<sequence length="444" mass="48723">MGEEYGSRGGLTDNSLFQEAEQVMSCLLEAGFSAYMVGGCVRDPLIGRPIYDVDIATSAHPEQVVALFPKVIPTGLQHGTVTVVMPQHTYEVTTFRKEAAYEGHRRPEEVEFIDDLDEDLRRRDFTINAMAKDVNGCIHDPFGGQADLRRLIIRCVGTAEERFREDALRMMRGVRFASLLGGVFAKSTWRALRVNKKTLEFVAMERVRDEMWKLTAGPNPARGWGLLVRSGLLGHTKEPLGALASTDAAVWQPLLCALGQVDTAEKRMALLLLGHEVDEAEAQRIVQALRCSGAQQDAMLAVLRADARLAAGGTAALAAAGGDSGALDAWRRSFAETLFAVGEQGLRDALACRRALLGVGAAREYAAAMQPFLQHGEAWLEDIPVRGLRDIALTGSDVLQATERMAGPWLRQCLEQVWLSVALGEHANEREALLDYVRKAWNEQ</sequence>
<comment type="similarity">
    <text evidence="9">Belongs to the tRNA nucleotidyltransferase/poly(A) polymerase family.</text>
</comment>
<dbReference type="GO" id="GO:0000166">
    <property type="term" value="F:nucleotide binding"/>
    <property type="evidence" value="ECO:0007669"/>
    <property type="project" value="UniProtKB-KW"/>
</dbReference>
<keyword evidence="5" id="KW-0479">Metal-binding</keyword>
<dbReference type="GO" id="GO:0000049">
    <property type="term" value="F:tRNA binding"/>
    <property type="evidence" value="ECO:0007669"/>
    <property type="project" value="TreeGrafter"/>
</dbReference>
<evidence type="ECO:0000259" key="12">
    <source>
        <dbReference type="Pfam" id="PF13735"/>
    </source>
</evidence>
<proteinExistence type="inferred from homology"/>
<dbReference type="Gene3D" id="3.30.460.10">
    <property type="entry name" value="Beta Polymerase, domain 2"/>
    <property type="match status" value="1"/>
</dbReference>
<dbReference type="Pfam" id="PF13735">
    <property type="entry name" value="tRNA_NucTran2_2"/>
    <property type="match status" value="1"/>
</dbReference>
<dbReference type="InterPro" id="IPR032810">
    <property type="entry name" value="CCA-adding_enz_C"/>
</dbReference>